<evidence type="ECO:0000256" key="4">
    <source>
        <dbReference type="ARBA" id="ARBA00022692"/>
    </source>
</evidence>
<feature type="transmembrane region" description="Helical" evidence="9">
    <location>
        <begin position="70"/>
        <end position="90"/>
    </location>
</feature>
<accession>A0A1I8HZY2</accession>
<feature type="transmembrane region" description="Helical" evidence="9">
    <location>
        <begin position="377"/>
        <end position="399"/>
    </location>
</feature>
<dbReference type="GO" id="GO:0031965">
    <property type="term" value="C:nuclear membrane"/>
    <property type="evidence" value="ECO:0007669"/>
    <property type="project" value="UniProtKB-SubCell"/>
</dbReference>
<name>A0A1I8HZY2_9PLAT</name>
<proteinExistence type="inferred from homology"/>
<keyword evidence="4 9" id="KW-0812">Transmembrane</keyword>
<keyword evidence="8" id="KW-0539">Nucleus</keyword>
<evidence type="ECO:0000256" key="1">
    <source>
        <dbReference type="ARBA" id="ARBA00004232"/>
    </source>
</evidence>
<sequence length="883" mass="96179">LQRQYLLSCRERLRLRAGQLNAIARRYGVNIDGARAAMRGCSIAAFLDIASSSLLLCGIGYSLYSRGTEAIRLYCISGACLAIFCLLIALQGKSRLLSILAQARPILYHLWIGYFLGLGCFHSASLETSFDVEAGRRIPMGGIRAKPIVVGPLHPISSESVEQTINCLMLLSVLASMLRSVIVRIVYPLTVSRRQSAAAGADATLPKTVDDLTAADGSEGLIGEAIGTGRDSGSSQYGSLLSKQELWEQIGFSISLIEQSHWWELALFNACLCLTIVLLRLRSWLAVANALLLSAACVYLLHSIQLHASLTPLLMYLYRQLGAALLDSGSASVVELWWSAWQRWYLHHIVYAMLLCLDISALAIGATVVVAHPQHVLMLPFYAVSACPYLAFHLARLLLLHQFTRRLCRLFRQSESKPTAQSAPALLAARGLRYLAQLGCRLLWLSLSSSCLLVCLTWETRSPASLALLAIGISCDAVLLATCTRLTECIGGTCLAYGLVSPELPPGASTGFFNNVGGGGGSGSTVVLLQSPTAHRKQLARCTRQLDSIQYFFSSHLLTSFGCDLNSSGLSRDLVQQKLRQFFCQRTPDKQRYDTYVVYYCGPTDSAGAWAFFGGACLGLEALLQLWREAATASEDSASASDDEEGRGDESRLLLVVDSSNGHRWLSAVRSLPRNVCLALQTHNGQLEEFTKLFTSECEQAAAQQQELLRAAKTGKRPGRLGLQYAVSRAWVDFKLTRPSQSGARQFWDSALPRPCRCLLPALTASCPLLRAPSLRLVSPLCNAVRRLRMRLCPPAALDTGLGFRLAHPCLPHHNGIKAVHLATPSSSSLAGGSTCRRCRMLHAHRPRLLLRKTRQAGGDPSLPYPAPQAGNSCIFWRFGGCG</sequence>
<dbReference type="PANTHER" id="PTHR14437:SF2">
    <property type="entry name" value="TRANSMEMBRANE PROTEIN 168"/>
    <property type="match status" value="1"/>
</dbReference>
<dbReference type="AlphaFoldDB" id="A0A1I8HZY2"/>
<evidence type="ECO:0000313" key="10">
    <source>
        <dbReference type="Proteomes" id="UP000095280"/>
    </source>
</evidence>
<reference evidence="11" key="1">
    <citation type="submission" date="2016-11" db="UniProtKB">
        <authorList>
            <consortium name="WormBaseParasite"/>
        </authorList>
    </citation>
    <scope>IDENTIFICATION</scope>
</reference>
<evidence type="ECO:0000256" key="5">
    <source>
        <dbReference type="ARBA" id="ARBA00022989"/>
    </source>
</evidence>
<organism evidence="10 11">
    <name type="scientific">Macrostomum lignano</name>
    <dbReference type="NCBI Taxonomy" id="282301"/>
    <lineage>
        <taxon>Eukaryota</taxon>
        <taxon>Metazoa</taxon>
        <taxon>Spiralia</taxon>
        <taxon>Lophotrochozoa</taxon>
        <taxon>Platyhelminthes</taxon>
        <taxon>Rhabditophora</taxon>
        <taxon>Macrostomorpha</taxon>
        <taxon>Macrostomida</taxon>
        <taxon>Macrostomidae</taxon>
        <taxon>Macrostomum</taxon>
    </lineage>
</organism>
<evidence type="ECO:0000256" key="8">
    <source>
        <dbReference type="ARBA" id="ARBA00023242"/>
    </source>
</evidence>
<comment type="subcellular location">
    <subcellularLocation>
        <location evidence="1">Nucleus membrane</location>
        <topology evidence="1">Multi-pass membrane protein</topology>
    </subcellularLocation>
</comment>
<evidence type="ECO:0000256" key="3">
    <source>
        <dbReference type="ARBA" id="ARBA00014572"/>
    </source>
</evidence>
<dbReference type="WBParaSite" id="maker-uti_cns_0009059-snap-gene-0.2-mRNA-1">
    <property type="protein sequence ID" value="maker-uti_cns_0009059-snap-gene-0.2-mRNA-1"/>
    <property type="gene ID" value="maker-uti_cns_0009059-snap-gene-0.2"/>
</dbReference>
<evidence type="ECO:0000256" key="7">
    <source>
        <dbReference type="ARBA" id="ARBA00023180"/>
    </source>
</evidence>
<keyword evidence="10" id="KW-1185">Reference proteome</keyword>
<protein>
    <recommendedName>
        <fullName evidence="3">Transmembrane protein 168</fullName>
    </recommendedName>
</protein>
<keyword evidence="5 9" id="KW-1133">Transmembrane helix</keyword>
<keyword evidence="7" id="KW-0325">Glycoprotein</keyword>
<evidence type="ECO:0000256" key="2">
    <source>
        <dbReference type="ARBA" id="ARBA00007329"/>
    </source>
</evidence>
<dbReference type="Proteomes" id="UP000095280">
    <property type="component" value="Unplaced"/>
</dbReference>
<keyword evidence="6 9" id="KW-0472">Membrane</keyword>
<evidence type="ECO:0000313" key="11">
    <source>
        <dbReference type="WBParaSite" id="maker-uti_cns_0009059-snap-gene-0.2-mRNA-1"/>
    </source>
</evidence>
<dbReference type="InterPro" id="IPR029713">
    <property type="entry name" value="TMEM168"/>
</dbReference>
<dbReference type="PANTHER" id="PTHR14437">
    <property type="entry name" value="TRANSMEMBRANE PROTEIN 168"/>
    <property type="match status" value="1"/>
</dbReference>
<comment type="similarity">
    <text evidence="2">Belongs to the TMEM168 family.</text>
</comment>
<feature type="transmembrane region" description="Helical" evidence="9">
    <location>
        <begin position="43"/>
        <end position="64"/>
    </location>
</feature>
<feature type="transmembrane region" description="Helical" evidence="9">
    <location>
        <begin position="350"/>
        <end position="371"/>
    </location>
</feature>
<feature type="transmembrane region" description="Helical" evidence="9">
    <location>
        <begin position="286"/>
        <end position="304"/>
    </location>
</feature>
<evidence type="ECO:0000256" key="9">
    <source>
        <dbReference type="SAM" id="Phobius"/>
    </source>
</evidence>
<evidence type="ECO:0000256" key="6">
    <source>
        <dbReference type="ARBA" id="ARBA00023136"/>
    </source>
</evidence>